<comment type="subcellular location">
    <subcellularLocation>
        <location evidence="1">Membrane</location>
        <topology evidence="1">Multi-pass membrane protein</topology>
    </subcellularLocation>
</comment>
<dbReference type="GO" id="GO:0016020">
    <property type="term" value="C:membrane"/>
    <property type="evidence" value="ECO:0007669"/>
    <property type="project" value="UniProtKB-SubCell"/>
</dbReference>
<dbReference type="Pfam" id="PF03741">
    <property type="entry name" value="TerC"/>
    <property type="match status" value="1"/>
</dbReference>
<evidence type="ECO:0000256" key="1">
    <source>
        <dbReference type="ARBA" id="ARBA00004141"/>
    </source>
</evidence>
<reference evidence="5" key="1">
    <citation type="submission" date="2015-12" db="EMBL/GenBank/DDBJ databases">
        <title>Update maize B73 reference genome by single molecule sequencing technologies.</title>
        <authorList>
            <consortium name="Maize Genome Sequencing Project"/>
            <person name="Ware D."/>
        </authorList>
    </citation>
    <scope>NUCLEOTIDE SEQUENCE</scope>
    <source>
        <tissue evidence="5">Seedling</tissue>
    </source>
</reference>
<sequence length="84" mass="9357">MAPGIGINIYVIQIDSIPAVFGVTRDPLIILSSNIFAISGLRSLYVLVSESMGELEYLQVNIHNPLSFLRFLELFSIYLSILNI</sequence>
<gene>
    <name evidence="5" type="ORF">ZEAMMB73_Zm00001d035515</name>
</gene>
<dbReference type="InterPro" id="IPR005496">
    <property type="entry name" value="Integral_membrane_TerC"/>
</dbReference>
<dbReference type="PANTHER" id="PTHR30238">
    <property type="entry name" value="MEMBRANE BOUND PREDICTED REDOX MODULATOR"/>
    <property type="match status" value="1"/>
</dbReference>
<accession>A0A1D6LGZ7</accession>
<keyword evidence="4" id="KW-0472">Membrane</keyword>
<evidence type="ECO:0000256" key="4">
    <source>
        <dbReference type="ARBA" id="ARBA00023136"/>
    </source>
</evidence>
<dbReference type="ExpressionAtlas" id="A0A1D6LGZ7">
    <property type="expression patterns" value="baseline and differential"/>
</dbReference>
<evidence type="ECO:0000256" key="3">
    <source>
        <dbReference type="ARBA" id="ARBA00022989"/>
    </source>
</evidence>
<protein>
    <submittedName>
        <fullName evidence="5">Protein alx</fullName>
    </submittedName>
</protein>
<dbReference type="PANTHER" id="PTHR30238:SF0">
    <property type="entry name" value="THYLAKOID MEMBRANE PROTEIN TERC, CHLOROPLASTIC"/>
    <property type="match status" value="1"/>
</dbReference>
<keyword evidence="3" id="KW-1133">Transmembrane helix</keyword>
<dbReference type="AlphaFoldDB" id="A0A1D6LGZ7"/>
<evidence type="ECO:0000313" key="5">
    <source>
        <dbReference type="EMBL" id="AQK79158.1"/>
    </source>
</evidence>
<name>A0A1D6LGZ7_MAIZE</name>
<evidence type="ECO:0000256" key="2">
    <source>
        <dbReference type="ARBA" id="ARBA00022692"/>
    </source>
</evidence>
<organism evidence="5">
    <name type="scientific">Zea mays</name>
    <name type="common">Maize</name>
    <dbReference type="NCBI Taxonomy" id="4577"/>
    <lineage>
        <taxon>Eukaryota</taxon>
        <taxon>Viridiplantae</taxon>
        <taxon>Streptophyta</taxon>
        <taxon>Embryophyta</taxon>
        <taxon>Tracheophyta</taxon>
        <taxon>Spermatophyta</taxon>
        <taxon>Magnoliopsida</taxon>
        <taxon>Liliopsida</taxon>
        <taxon>Poales</taxon>
        <taxon>Poaceae</taxon>
        <taxon>PACMAD clade</taxon>
        <taxon>Panicoideae</taxon>
        <taxon>Andropogonodae</taxon>
        <taxon>Andropogoneae</taxon>
        <taxon>Tripsacinae</taxon>
        <taxon>Zea</taxon>
    </lineage>
</organism>
<dbReference type="EMBL" id="CM000782">
    <property type="protein sequence ID" value="AQK79158.1"/>
    <property type="molecule type" value="Genomic_DNA"/>
</dbReference>
<proteinExistence type="predicted"/>
<keyword evidence="2" id="KW-0812">Transmembrane</keyword>